<organism evidence="1">
    <name type="scientific">marine metagenome</name>
    <dbReference type="NCBI Taxonomy" id="408172"/>
    <lineage>
        <taxon>unclassified sequences</taxon>
        <taxon>metagenomes</taxon>
        <taxon>ecological metagenomes</taxon>
    </lineage>
</organism>
<protein>
    <recommendedName>
        <fullName evidence="2">Ferredoxin</fullName>
    </recommendedName>
</protein>
<dbReference type="Gene3D" id="3.40.30.10">
    <property type="entry name" value="Glutaredoxin"/>
    <property type="match status" value="1"/>
</dbReference>
<name>A0A381NE26_9ZZZZ</name>
<sequence length="96" mass="11171">MDIRKRFVQLVNQYGLKGKVRANKTSCLDVCEIGPNVVIYPDNIWYTGVKVEDVDEIFERSVLNNEVVDRLVASKETWGRWRTLREESTQKLKALV</sequence>
<dbReference type="AlphaFoldDB" id="A0A381NE26"/>
<dbReference type="SUPFAM" id="SSF52833">
    <property type="entry name" value="Thioredoxin-like"/>
    <property type="match status" value="1"/>
</dbReference>
<evidence type="ECO:0008006" key="2">
    <source>
        <dbReference type="Google" id="ProtNLM"/>
    </source>
</evidence>
<dbReference type="InterPro" id="IPR036249">
    <property type="entry name" value="Thioredoxin-like_sf"/>
</dbReference>
<dbReference type="CDD" id="cd02980">
    <property type="entry name" value="TRX_Fd_family"/>
    <property type="match status" value="1"/>
</dbReference>
<reference evidence="1" key="1">
    <citation type="submission" date="2018-05" db="EMBL/GenBank/DDBJ databases">
        <authorList>
            <person name="Lanie J.A."/>
            <person name="Ng W.-L."/>
            <person name="Kazmierczak K.M."/>
            <person name="Andrzejewski T.M."/>
            <person name="Davidsen T.M."/>
            <person name="Wayne K.J."/>
            <person name="Tettelin H."/>
            <person name="Glass J.I."/>
            <person name="Rusch D."/>
            <person name="Podicherti R."/>
            <person name="Tsui H.-C.T."/>
            <person name="Winkler M.E."/>
        </authorList>
    </citation>
    <scope>NUCLEOTIDE SEQUENCE</scope>
</reference>
<accession>A0A381NE26</accession>
<evidence type="ECO:0000313" key="1">
    <source>
        <dbReference type="EMBL" id="SUZ52344.1"/>
    </source>
</evidence>
<dbReference type="EMBL" id="UINC01000268">
    <property type="protein sequence ID" value="SUZ52344.1"/>
    <property type="molecule type" value="Genomic_DNA"/>
</dbReference>
<gene>
    <name evidence="1" type="ORF">METZ01_LOCUS5198</name>
</gene>
<proteinExistence type="predicted"/>